<feature type="domain" description="C3H1-type" evidence="8">
    <location>
        <begin position="52"/>
        <end position="78"/>
    </location>
</feature>
<gene>
    <name evidence="9" type="ORF">J5N97_018982</name>
</gene>
<dbReference type="GO" id="GO:0003729">
    <property type="term" value="F:mRNA binding"/>
    <property type="evidence" value="ECO:0007669"/>
    <property type="project" value="TreeGrafter"/>
</dbReference>
<proteinExistence type="predicted"/>
<feature type="region of interest" description="Disordered" evidence="7">
    <location>
        <begin position="691"/>
        <end position="745"/>
    </location>
</feature>
<feature type="zinc finger region" description="C3H1-type" evidence="6">
    <location>
        <begin position="22"/>
        <end position="50"/>
    </location>
</feature>
<dbReference type="PANTHER" id="PTHR15725">
    <property type="entry name" value="ZN-FINGER, C-X8-C-X5-C-X3-H TYPE-CONTAINING"/>
    <property type="match status" value="1"/>
</dbReference>
<feature type="zinc finger region" description="C3H1-type" evidence="6">
    <location>
        <begin position="52"/>
        <end position="78"/>
    </location>
</feature>
<dbReference type="PANTHER" id="PTHR15725:SF14">
    <property type="entry name" value="ZINC FINGER CCCH DOMAIN-CONTAINING PROTEIN 11A"/>
    <property type="match status" value="1"/>
</dbReference>
<dbReference type="GO" id="GO:0008270">
    <property type="term" value="F:zinc ion binding"/>
    <property type="evidence" value="ECO:0007669"/>
    <property type="project" value="UniProtKB-KW"/>
</dbReference>
<evidence type="ECO:0000256" key="7">
    <source>
        <dbReference type="SAM" id="MobiDB-lite"/>
    </source>
</evidence>
<dbReference type="FunFam" id="4.10.1000.10:FF:000021">
    <property type="entry name" value="Zinc finger CCCH domain-containing protein 17"/>
    <property type="match status" value="1"/>
</dbReference>
<keyword evidence="1 6" id="KW-0479">Metal-binding</keyword>
<feature type="domain" description="C3H1-type" evidence="8">
    <location>
        <begin position="114"/>
        <end position="141"/>
    </location>
</feature>
<dbReference type="EMBL" id="JAGGNH010000005">
    <property type="protein sequence ID" value="KAJ0971023.1"/>
    <property type="molecule type" value="Genomic_DNA"/>
</dbReference>
<protein>
    <recommendedName>
        <fullName evidence="8">C3H1-type domain-containing protein</fullName>
    </recommendedName>
</protein>
<keyword evidence="4 6" id="KW-0862">Zinc</keyword>
<dbReference type="AlphaFoldDB" id="A0A9D5CD39"/>
<dbReference type="Pfam" id="PF00642">
    <property type="entry name" value="zf-CCCH"/>
    <property type="match status" value="1"/>
</dbReference>
<reference evidence="9" key="2">
    <citation type="journal article" date="2022" name="Hortic Res">
        <title>The genome of Dioscorea zingiberensis sheds light on the biosynthesis, origin and evolution of the medicinally important diosgenin saponins.</title>
        <authorList>
            <person name="Li Y."/>
            <person name="Tan C."/>
            <person name="Li Z."/>
            <person name="Guo J."/>
            <person name="Li S."/>
            <person name="Chen X."/>
            <person name="Wang C."/>
            <person name="Dai X."/>
            <person name="Yang H."/>
            <person name="Song W."/>
            <person name="Hou L."/>
            <person name="Xu J."/>
            <person name="Tong Z."/>
            <person name="Xu A."/>
            <person name="Yuan X."/>
            <person name="Wang W."/>
            <person name="Yang Q."/>
            <person name="Chen L."/>
            <person name="Sun Z."/>
            <person name="Wang K."/>
            <person name="Pan B."/>
            <person name="Chen J."/>
            <person name="Bao Y."/>
            <person name="Liu F."/>
            <person name="Qi X."/>
            <person name="Gang D.R."/>
            <person name="Wen J."/>
            <person name="Li J."/>
        </authorList>
    </citation>
    <scope>NUCLEOTIDE SEQUENCE</scope>
    <source>
        <strain evidence="9">Dzin_1.0</strain>
    </source>
</reference>
<evidence type="ECO:0000256" key="5">
    <source>
        <dbReference type="ARBA" id="ARBA00023125"/>
    </source>
</evidence>
<accession>A0A9D5CD39</accession>
<feature type="region of interest" description="Disordered" evidence="7">
    <location>
        <begin position="582"/>
        <end position="631"/>
    </location>
</feature>
<evidence type="ECO:0000259" key="8">
    <source>
        <dbReference type="PROSITE" id="PS50103"/>
    </source>
</evidence>
<dbReference type="PROSITE" id="PS50103">
    <property type="entry name" value="ZF_C3H1"/>
    <property type="match status" value="3"/>
</dbReference>
<dbReference type="InterPro" id="IPR036855">
    <property type="entry name" value="Znf_CCCH_sf"/>
</dbReference>
<dbReference type="Proteomes" id="UP001085076">
    <property type="component" value="Miscellaneous, Linkage group lg05"/>
</dbReference>
<feature type="compositionally biased region" description="Basic and acidic residues" evidence="7">
    <location>
        <begin position="509"/>
        <end position="526"/>
    </location>
</feature>
<evidence type="ECO:0000256" key="6">
    <source>
        <dbReference type="PROSITE-ProRule" id="PRU00723"/>
    </source>
</evidence>
<keyword evidence="5" id="KW-0238">DNA-binding</keyword>
<feature type="compositionally biased region" description="Basic and acidic residues" evidence="7">
    <location>
        <begin position="283"/>
        <end position="292"/>
    </location>
</feature>
<evidence type="ECO:0000256" key="3">
    <source>
        <dbReference type="ARBA" id="ARBA00022771"/>
    </source>
</evidence>
<feature type="compositionally biased region" description="Acidic residues" evidence="7">
    <location>
        <begin position="729"/>
        <end position="745"/>
    </location>
</feature>
<feature type="region of interest" description="Disordered" evidence="7">
    <location>
        <begin position="139"/>
        <end position="204"/>
    </location>
</feature>
<dbReference type="OrthoDB" id="5395350at2759"/>
<feature type="domain" description="C3H1-type" evidence="8">
    <location>
        <begin position="22"/>
        <end position="50"/>
    </location>
</feature>
<feature type="compositionally biased region" description="Basic and acidic residues" evidence="7">
    <location>
        <begin position="430"/>
        <end position="449"/>
    </location>
</feature>
<feature type="compositionally biased region" description="Polar residues" evidence="7">
    <location>
        <begin position="142"/>
        <end position="164"/>
    </location>
</feature>
<sequence>MDSGGAGVAGKPPLTAEDEVVKRNTDCVYFLASPLTCKKGIECEFRHSEGARLNPRDCRYWLSGNCLNPKCPFRHPPLDGLYGIPGTAGAAPPPPQVAAPGQALVVQTPSYNSNKQIVPCYYFQKGLCLKGDRCPFMHGPQPTGNPLSQPSTKTSTASTDSPQMTKDPWVVKGCTSQGNTLQKNADRPVEVPSSSANRVTKTETTTNGQAVARNFHYHPQEDTRITKFPNHQSENVHPRPQVIKFPNHSSENVHHRAQPTMVPVGSSIDLSRPRNFSSQPATERLKNGRESDPILGRSSAFNVLLDHNAEDSGHFDNNNDQGRKLFQGRTRMDYIDDFSYQHLDPKPAMEFERDQQKSMREYNKHEEISGTHGWDRRTSSERVRDKAYNPERRVMQRKGGAEEMNGSDLRHRLLKQRKLNSSRIAVSPDSHGEHHQRNDHRLQGDRQDYHLQGSISNRLQGRITNPRKSPPDRSIDELFDREGDRRRLQSRLSPSRPISHQGRHHEGIKRRPDEILPSDGRRFGDKPVRTEAADPLDFAGPKSLAELKGAKASESAQGWQPIKRMGATASHEHKGRNLEKVISHSDSEASLSFEGPKPLSTILKRKRKTASENGLTSGSRDEFNQSYPEGVHGNSASMVVLSMQIDPPQHTTSNSGEHEDKMVDNEYEEEEGQICRDSEELIDGQYSAKEIPETEDVMGENIEEQALENSDHRESDNVAAKGAGCKIEDNDDTYQDADDEDLDDEDDFARKVGLMFS</sequence>
<feature type="compositionally biased region" description="Polar residues" evidence="7">
    <location>
        <begin position="453"/>
        <end position="467"/>
    </location>
</feature>
<feature type="zinc finger region" description="C3H1-type" evidence="6">
    <location>
        <begin position="114"/>
        <end position="141"/>
    </location>
</feature>
<organism evidence="9 10">
    <name type="scientific">Dioscorea zingiberensis</name>
    <dbReference type="NCBI Taxonomy" id="325984"/>
    <lineage>
        <taxon>Eukaryota</taxon>
        <taxon>Viridiplantae</taxon>
        <taxon>Streptophyta</taxon>
        <taxon>Embryophyta</taxon>
        <taxon>Tracheophyta</taxon>
        <taxon>Spermatophyta</taxon>
        <taxon>Magnoliopsida</taxon>
        <taxon>Liliopsida</taxon>
        <taxon>Dioscoreales</taxon>
        <taxon>Dioscoreaceae</taxon>
        <taxon>Dioscorea</taxon>
    </lineage>
</organism>
<feature type="compositionally biased region" description="Basic and acidic residues" evidence="7">
    <location>
        <begin position="469"/>
        <end position="487"/>
    </location>
</feature>
<evidence type="ECO:0000256" key="4">
    <source>
        <dbReference type="ARBA" id="ARBA00022833"/>
    </source>
</evidence>
<evidence type="ECO:0000256" key="1">
    <source>
        <dbReference type="ARBA" id="ARBA00022723"/>
    </source>
</evidence>
<keyword evidence="10" id="KW-1185">Reference proteome</keyword>
<dbReference type="InterPro" id="IPR041686">
    <property type="entry name" value="Znf-CCCH_3"/>
</dbReference>
<evidence type="ECO:0000313" key="10">
    <source>
        <dbReference type="Proteomes" id="UP001085076"/>
    </source>
</evidence>
<evidence type="ECO:0000256" key="2">
    <source>
        <dbReference type="ARBA" id="ARBA00022737"/>
    </source>
</evidence>
<dbReference type="GO" id="GO:0003677">
    <property type="term" value="F:DNA binding"/>
    <property type="evidence" value="ECO:0007669"/>
    <property type="project" value="UniProtKB-KW"/>
</dbReference>
<feature type="compositionally biased region" description="Polar residues" evidence="7">
    <location>
        <begin position="192"/>
        <end position="204"/>
    </location>
</feature>
<feature type="region of interest" description="Disordered" evidence="7">
    <location>
        <begin position="263"/>
        <end position="295"/>
    </location>
</feature>
<feature type="region of interest" description="Disordered" evidence="7">
    <location>
        <begin position="353"/>
        <end position="408"/>
    </location>
</feature>
<feature type="compositionally biased region" description="Acidic residues" evidence="7">
    <location>
        <begin position="693"/>
        <end position="706"/>
    </location>
</feature>
<keyword evidence="2" id="KW-0677">Repeat</keyword>
<keyword evidence="3 6" id="KW-0863">Zinc-finger</keyword>
<dbReference type="SUPFAM" id="SSF90229">
    <property type="entry name" value="CCCH zinc finger"/>
    <property type="match status" value="1"/>
</dbReference>
<dbReference type="InterPro" id="IPR000571">
    <property type="entry name" value="Znf_CCCH"/>
</dbReference>
<comment type="caution">
    <text evidence="9">The sequence shown here is derived from an EMBL/GenBank/DDBJ whole genome shotgun (WGS) entry which is preliminary data.</text>
</comment>
<evidence type="ECO:0000313" key="9">
    <source>
        <dbReference type="EMBL" id="KAJ0971023.1"/>
    </source>
</evidence>
<dbReference type="Pfam" id="PF15663">
    <property type="entry name" value="zf-CCCH_3"/>
    <property type="match status" value="1"/>
</dbReference>
<feature type="compositionally biased region" description="Low complexity" evidence="7">
    <location>
        <begin position="490"/>
        <end position="499"/>
    </location>
</feature>
<feature type="compositionally biased region" description="Basic and acidic residues" evidence="7">
    <location>
        <begin position="353"/>
        <end position="394"/>
    </location>
</feature>
<feature type="compositionally biased region" description="Polar residues" evidence="7">
    <location>
        <begin position="174"/>
        <end position="183"/>
    </location>
</feature>
<name>A0A9D5CD39_9LILI</name>
<feature type="region of interest" description="Disordered" evidence="7">
    <location>
        <begin position="423"/>
        <end position="526"/>
    </location>
</feature>
<reference evidence="9" key="1">
    <citation type="submission" date="2021-03" db="EMBL/GenBank/DDBJ databases">
        <authorList>
            <person name="Li Z."/>
            <person name="Yang C."/>
        </authorList>
    </citation>
    <scope>NUCLEOTIDE SEQUENCE</scope>
    <source>
        <strain evidence="9">Dzin_1.0</strain>
        <tissue evidence="9">Leaf</tissue>
    </source>
</reference>
<dbReference type="SMART" id="SM00356">
    <property type="entry name" value="ZnF_C3H1"/>
    <property type="match status" value="3"/>
</dbReference>
<dbReference type="Gene3D" id="4.10.1000.10">
    <property type="entry name" value="Zinc finger, CCCH-type"/>
    <property type="match status" value="2"/>
</dbReference>